<evidence type="ECO:0000256" key="1">
    <source>
        <dbReference type="ARBA" id="ARBA00004141"/>
    </source>
</evidence>
<evidence type="ECO:0000256" key="3">
    <source>
        <dbReference type="ARBA" id="ARBA00022989"/>
    </source>
</evidence>
<dbReference type="Pfam" id="PF00015">
    <property type="entry name" value="MCPsignal"/>
    <property type="match status" value="1"/>
</dbReference>
<dbReference type="PROSITE" id="PS50111">
    <property type="entry name" value="CHEMOTAXIS_TRANSDUC_2"/>
    <property type="match status" value="1"/>
</dbReference>
<dbReference type="InterPro" id="IPR003660">
    <property type="entry name" value="HAMP_dom"/>
</dbReference>
<dbReference type="GO" id="GO:0016020">
    <property type="term" value="C:membrane"/>
    <property type="evidence" value="ECO:0007669"/>
    <property type="project" value="UniProtKB-SubCell"/>
</dbReference>
<evidence type="ECO:0000259" key="9">
    <source>
        <dbReference type="PROSITE" id="PS50111"/>
    </source>
</evidence>
<proteinExistence type="inferred from homology"/>
<dbReference type="PROSITE" id="PS50885">
    <property type="entry name" value="HAMP"/>
    <property type="match status" value="1"/>
</dbReference>
<sequence>MRVSFFTRLLAILLTLASILLAATLLWASHTLLKLQQQDSAYSQLKNSIMVELADHLESYLVQGNSQYLKQSSTLIEQLKAQQLTVLPPELEIRLAAQLTSLNTDINGKYRALGKLSGNETALLDNALRQMAGSASSLINYAQKAPMQTSNALNYYKLASDYYSEVVNLSLSTYQLINDYQPEVEKNLQQSIKTLNLLAINIEQLPNLGVMTEVDEFALFVDEEPEDLAAEIKAELVSWPKRYLRDLSSTLSQSKQRDSGTNELREQISLVSKTVIEAEQTLKAQQDNVKRQVFWVFGIAIGGLVILAFSVYWVQRRQVLQPLRQLRDGFAFLIESNELKNITVNNPKTEVGEIAQYFNQLIERQRLEAQERANMLNVVSQFMQQMSEHLHTIGQKSNASYQQVNHNEELLLNIQQLGEQVNHINAQAAENAQSTYEAMQQSVGFAKSMLNASSDTQQRIEQGMHSVQELLSGVQGVSNIITVIRTIAEQTNLLALNAAIESARAGEQGRGFAVVADEVRQLAMQTQGSLKEINDQLALLSENSQVVYKQINALTEDAQLQTANAQELKANSEGVAGNAQQANKVAIDAMELAKQQNELLQGFTLSMHDMKSQVSESSELVADIGSQLELQMTSIKEGLGLDNNSD</sequence>
<name>A0A9W4VMX9_PSEHA</name>
<dbReference type="SUPFAM" id="SSF58104">
    <property type="entry name" value="Methyl-accepting chemotaxis protein (MCP) signaling domain"/>
    <property type="match status" value="1"/>
</dbReference>
<comment type="similarity">
    <text evidence="6">Belongs to the methyl-accepting chemotaxis (MCP) protein family.</text>
</comment>
<evidence type="ECO:0000313" key="11">
    <source>
        <dbReference type="EMBL" id="CAH9052456.1"/>
    </source>
</evidence>
<keyword evidence="3 8" id="KW-1133">Transmembrane helix</keyword>
<dbReference type="GO" id="GO:0006935">
    <property type="term" value="P:chemotaxis"/>
    <property type="evidence" value="ECO:0007669"/>
    <property type="project" value="UniProtKB-ARBA"/>
</dbReference>
<comment type="caution">
    <text evidence="11">The sequence shown here is derived from an EMBL/GenBank/DDBJ whole genome shotgun (WGS) entry which is preliminary data.</text>
</comment>
<feature type="domain" description="HAMP" evidence="10">
    <location>
        <begin position="317"/>
        <end position="370"/>
    </location>
</feature>
<evidence type="ECO:0000256" key="7">
    <source>
        <dbReference type="PROSITE-ProRule" id="PRU00284"/>
    </source>
</evidence>
<accession>A0A9W4VMX9</accession>
<dbReference type="InterPro" id="IPR004089">
    <property type="entry name" value="MCPsignal_dom"/>
</dbReference>
<dbReference type="EMBL" id="CAMAPB010000005">
    <property type="protein sequence ID" value="CAH9052456.1"/>
    <property type="molecule type" value="Genomic_DNA"/>
</dbReference>
<reference evidence="11" key="1">
    <citation type="submission" date="2022-07" db="EMBL/GenBank/DDBJ databases">
        <authorList>
            <person name="Criscuolo A."/>
        </authorList>
    </citation>
    <scope>NUCLEOTIDE SEQUENCE</scope>
    <source>
        <strain evidence="11">CIP103197</strain>
    </source>
</reference>
<dbReference type="PANTHER" id="PTHR32089">
    <property type="entry name" value="METHYL-ACCEPTING CHEMOTAXIS PROTEIN MCPB"/>
    <property type="match status" value="1"/>
</dbReference>
<dbReference type="GO" id="GO:0007165">
    <property type="term" value="P:signal transduction"/>
    <property type="evidence" value="ECO:0007669"/>
    <property type="project" value="UniProtKB-KW"/>
</dbReference>
<gene>
    <name evidence="11" type="primary">ctpL</name>
    <name evidence="11" type="ORF">PSEHALCIP103_00627</name>
</gene>
<evidence type="ECO:0000256" key="2">
    <source>
        <dbReference type="ARBA" id="ARBA00022692"/>
    </source>
</evidence>
<evidence type="ECO:0000259" key="10">
    <source>
        <dbReference type="PROSITE" id="PS50885"/>
    </source>
</evidence>
<organism evidence="11 12">
    <name type="scientific">Pseudoalteromonas haloplanktis</name>
    <name type="common">Alteromonas haloplanktis</name>
    <dbReference type="NCBI Taxonomy" id="228"/>
    <lineage>
        <taxon>Bacteria</taxon>
        <taxon>Pseudomonadati</taxon>
        <taxon>Pseudomonadota</taxon>
        <taxon>Gammaproteobacteria</taxon>
        <taxon>Alteromonadales</taxon>
        <taxon>Pseudoalteromonadaceae</taxon>
        <taxon>Pseudoalteromonas</taxon>
    </lineage>
</organism>
<keyword evidence="2 8" id="KW-0812">Transmembrane</keyword>
<evidence type="ECO:0000256" key="6">
    <source>
        <dbReference type="ARBA" id="ARBA00029447"/>
    </source>
</evidence>
<dbReference type="Gene3D" id="1.10.287.950">
    <property type="entry name" value="Methyl-accepting chemotaxis protein"/>
    <property type="match status" value="1"/>
</dbReference>
<dbReference type="Gene3D" id="6.10.340.10">
    <property type="match status" value="1"/>
</dbReference>
<comment type="subcellular location">
    <subcellularLocation>
        <location evidence="1">Membrane</location>
        <topology evidence="1">Multi-pass membrane protein</topology>
    </subcellularLocation>
</comment>
<feature type="transmembrane region" description="Helical" evidence="8">
    <location>
        <begin position="293"/>
        <end position="314"/>
    </location>
</feature>
<feature type="domain" description="Methyl-accepting transducer" evidence="9">
    <location>
        <begin position="378"/>
        <end position="611"/>
    </location>
</feature>
<dbReference type="RefSeq" id="WP_109874104.1">
    <property type="nucleotide sequence ID" value="NZ_CAMAPB010000005.1"/>
</dbReference>
<evidence type="ECO:0000256" key="8">
    <source>
        <dbReference type="SAM" id="Phobius"/>
    </source>
</evidence>
<evidence type="ECO:0000256" key="5">
    <source>
        <dbReference type="ARBA" id="ARBA00023224"/>
    </source>
</evidence>
<dbReference type="AlphaFoldDB" id="A0A9W4VMX9"/>
<evidence type="ECO:0000313" key="12">
    <source>
        <dbReference type="Proteomes" id="UP001152447"/>
    </source>
</evidence>
<keyword evidence="12" id="KW-1185">Reference proteome</keyword>
<protein>
    <submittedName>
        <fullName evidence="11">Methyl-accepting chemotaxis protein CtpL</fullName>
    </submittedName>
</protein>
<keyword evidence="4 8" id="KW-0472">Membrane</keyword>
<dbReference type="PANTHER" id="PTHR32089:SF119">
    <property type="entry name" value="METHYL-ACCEPTING CHEMOTAXIS PROTEIN CTPL"/>
    <property type="match status" value="1"/>
</dbReference>
<dbReference type="SMART" id="SM00283">
    <property type="entry name" value="MA"/>
    <property type="match status" value="1"/>
</dbReference>
<evidence type="ECO:0000256" key="4">
    <source>
        <dbReference type="ARBA" id="ARBA00023136"/>
    </source>
</evidence>
<keyword evidence="5 7" id="KW-0807">Transducer</keyword>
<dbReference type="Proteomes" id="UP001152447">
    <property type="component" value="Unassembled WGS sequence"/>
</dbReference>